<dbReference type="SUPFAM" id="SSF49354">
    <property type="entry name" value="PapD-like"/>
    <property type="match status" value="1"/>
</dbReference>
<keyword evidence="1" id="KW-0472">Membrane</keyword>
<dbReference type="InterPro" id="IPR008962">
    <property type="entry name" value="PapD-like_sf"/>
</dbReference>
<dbReference type="GO" id="GO:0071555">
    <property type="term" value="P:cell wall organization"/>
    <property type="evidence" value="ECO:0007669"/>
    <property type="project" value="InterPro"/>
</dbReference>
<dbReference type="PANTHER" id="PTHR30251:SF3">
    <property type="entry name" value="FIMBRIAL CHAPARONE PROTEIN"/>
    <property type="match status" value="1"/>
</dbReference>
<organism evidence="3 4">
    <name type="scientific">Serratia symbiotica</name>
    <dbReference type="NCBI Taxonomy" id="138074"/>
    <lineage>
        <taxon>Bacteria</taxon>
        <taxon>Pseudomonadati</taxon>
        <taxon>Pseudomonadota</taxon>
        <taxon>Gammaproteobacteria</taxon>
        <taxon>Enterobacterales</taxon>
        <taxon>Yersiniaceae</taxon>
        <taxon>Serratia</taxon>
    </lineage>
</organism>
<dbReference type="InterPro" id="IPR016147">
    <property type="entry name" value="Pili_assmbl_chaperone_N"/>
</dbReference>
<dbReference type="EMBL" id="CP050855">
    <property type="protein sequence ID" value="QLH62435.1"/>
    <property type="molecule type" value="Genomic_DNA"/>
</dbReference>
<dbReference type="InterPro" id="IPR013783">
    <property type="entry name" value="Ig-like_fold"/>
</dbReference>
<sequence length="124" mass="13721">MNKYISINLMAIVFCINIPAVYSVGMTPNTSAVIIEEQNKEGTIEIKNTDAEPMLLYSKIVRLADDDFDGALIPSPAAVLVQPGETQVIRVLLRTNKKMEKEHLARVEFSGIPTQNKGGTRIDF</sequence>
<dbReference type="InterPro" id="IPR050643">
    <property type="entry name" value="Periplasmic_pilus_chap"/>
</dbReference>
<keyword evidence="1" id="KW-0812">Transmembrane</keyword>
<dbReference type="RefSeq" id="WP_052447837.1">
    <property type="nucleotide sequence ID" value="NZ_CP050855.1"/>
</dbReference>
<evidence type="ECO:0000313" key="4">
    <source>
        <dbReference type="Proteomes" id="UP000042738"/>
    </source>
</evidence>
<keyword evidence="1" id="KW-1133">Transmembrane helix</keyword>
<evidence type="ECO:0000259" key="2">
    <source>
        <dbReference type="Pfam" id="PF00345"/>
    </source>
</evidence>
<dbReference type="Gene3D" id="2.60.40.10">
    <property type="entry name" value="Immunoglobulins"/>
    <property type="match status" value="1"/>
</dbReference>
<dbReference type="Proteomes" id="UP000042738">
    <property type="component" value="Chromosome"/>
</dbReference>
<gene>
    <name evidence="3" type="ORF">SYMBAF_05095</name>
</gene>
<feature type="transmembrane region" description="Helical" evidence="1">
    <location>
        <begin position="7"/>
        <end position="25"/>
    </location>
</feature>
<proteinExistence type="predicted"/>
<dbReference type="GO" id="GO:0030288">
    <property type="term" value="C:outer membrane-bounded periplasmic space"/>
    <property type="evidence" value="ECO:0007669"/>
    <property type="project" value="InterPro"/>
</dbReference>
<dbReference type="AlphaFoldDB" id="A0A7D5SR30"/>
<accession>A0A7D5SR30</accession>
<dbReference type="Pfam" id="PF00345">
    <property type="entry name" value="PapD_N"/>
    <property type="match status" value="1"/>
</dbReference>
<evidence type="ECO:0000313" key="3">
    <source>
        <dbReference type="EMBL" id="QLH62435.1"/>
    </source>
</evidence>
<dbReference type="GeneID" id="93735893"/>
<reference evidence="3 4" key="1">
    <citation type="journal article" date="2014" name="Genome Announc.">
        <title>Whole-Genome Sequence of Serratia symbiotica Strain CWBI-2.3T, a Free-Living Symbiont of the Black Bean Aphid Aphis fabae.</title>
        <authorList>
            <person name="Foray V."/>
            <person name="Grigorescu A.S."/>
            <person name="Sabri A."/>
            <person name="Haubruge E."/>
            <person name="Lognay G."/>
            <person name="Francis F."/>
            <person name="Fauconnier M.L."/>
            <person name="Hance T."/>
            <person name="Thonart P."/>
        </authorList>
    </citation>
    <scope>NUCLEOTIDE SEQUENCE [LARGE SCALE GENOMIC DNA]</scope>
    <source>
        <strain evidence="3">CWBI-2.3</strain>
    </source>
</reference>
<evidence type="ECO:0000256" key="1">
    <source>
        <dbReference type="SAM" id="Phobius"/>
    </source>
</evidence>
<name>A0A7D5SR30_9GAMM</name>
<dbReference type="PANTHER" id="PTHR30251">
    <property type="entry name" value="PILUS ASSEMBLY CHAPERONE"/>
    <property type="match status" value="1"/>
</dbReference>
<feature type="domain" description="Pili assembly chaperone N-terminal" evidence="2">
    <location>
        <begin position="25"/>
        <end position="117"/>
    </location>
</feature>
<protein>
    <submittedName>
        <fullName evidence="3">Fimbria/pilus periplasmic chaperone</fullName>
    </submittedName>
</protein>